<dbReference type="PANTHER" id="PTHR48100">
    <property type="entry name" value="BROAD-SPECIFICITY PHOSPHATASE YOR283W-RELATED"/>
    <property type="match status" value="1"/>
</dbReference>
<dbReference type="CDD" id="cd07067">
    <property type="entry name" value="HP_PGM_like"/>
    <property type="match status" value="1"/>
</dbReference>
<dbReference type="InterPro" id="IPR013078">
    <property type="entry name" value="His_Pase_superF_clade-1"/>
</dbReference>
<dbReference type="OrthoDB" id="284247at2759"/>
<gene>
    <name evidence="1" type="ORF">PPERSA_05786</name>
</gene>
<dbReference type="SUPFAM" id="SSF53254">
    <property type="entry name" value="Phosphoglycerate mutase-like"/>
    <property type="match status" value="1"/>
</dbReference>
<comment type="caution">
    <text evidence="1">The sequence shown here is derived from an EMBL/GenBank/DDBJ whole genome shotgun (WGS) entry which is preliminary data.</text>
</comment>
<evidence type="ECO:0000313" key="2">
    <source>
        <dbReference type="Proteomes" id="UP000054937"/>
    </source>
</evidence>
<dbReference type="AlphaFoldDB" id="A0A0V0QZT9"/>
<proteinExistence type="predicted"/>
<keyword evidence="2" id="KW-1185">Reference proteome</keyword>
<protein>
    <recommendedName>
        <fullName evidence="3">Histidine phosphatase superfamily, clade-1</fullName>
    </recommendedName>
</protein>
<evidence type="ECO:0000313" key="1">
    <source>
        <dbReference type="EMBL" id="KRX07723.1"/>
    </source>
</evidence>
<dbReference type="InterPro" id="IPR029033">
    <property type="entry name" value="His_PPase_superfam"/>
</dbReference>
<dbReference type="GO" id="GO:0016791">
    <property type="term" value="F:phosphatase activity"/>
    <property type="evidence" value="ECO:0007669"/>
    <property type="project" value="TreeGrafter"/>
</dbReference>
<dbReference type="PANTHER" id="PTHR48100:SF61">
    <property type="entry name" value="PHOSPHOGLYCERATE MUTASE"/>
    <property type="match status" value="1"/>
</dbReference>
<dbReference type="EMBL" id="LDAU01000081">
    <property type="protein sequence ID" value="KRX07723.1"/>
    <property type="molecule type" value="Genomic_DNA"/>
</dbReference>
<dbReference type="Proteomes" id="UP000054937">
    <property type="component" value="Unassembled WGS sequence"/>
</dbReference>
<organism evidence="1 2">
    <name type="scientific">Pseudocohnilembus persalinus</name>
    <name type="common">Ciliate</name>
    <dbReference type="NCBI Taxonomy" id="266149"/>
    <lineage>
        <taxon>Eukaryota</taxon>
        <taxon>Sar</taxon>
        <taxon>Alveolata</taxon>
        <taxon>Ciliophora</taxon>
        <taxon>Intramacronucleata</taxon>
        <taxon>Oligohymenophorea</taxon>
        <taxon>Scuticociliatia</taxon>
        <taxon>Philasterida</taxon>
        <taxon>Pseudocohnilembidae</taxon>
        <taxon>Pseudocohnilembus</taxon>
    </lineage>
</organism>
<dbReference type="InParanoid" id="A0A0V0QZT9"/>
<dbReference type="Gene3D" id="3.40.50.1240">
    <property type="entry name" value="Phosphoglycerate mutase-like"/>
    <property type="match status" value="1"/>
</dbReference>
<evidence type="ECO:0008006" key="3">
    <source>
        <dbReference type="Google" id="ProtNLM"/>
    </source>
</evidence>
<dbReference type="InterPro" id="IPR050275">
    <property type="entry name" value="PGM_Phosphatase"/>
</dbReference>
<dbReference type="Pfam" id="PF00300">
    <property type="entry name" value="His_Phos_1"/>
    <property type="match status" value="1"/>
</dbReference>
<accession>A0A0V0QZT9</accession>
<dbReference type="OMA" id="MNTANDI"/>
<sequence length="290" mass="34391">MDQKLKVHIIRHAESEYNKAQFEFGGYQAATQFKYEHIGHKYDPNLMDPAITEKGIEQCKLAREKIKELNVKLVIVSPLKRTLQTCHEIFKNSHHKPIFIAQPQFREHMQSTCDIGGNIEESKKDYDYIDFSLVEQYPYQKIWTLYEILQHQQIIYEQKRMSLHKQKIEQIENVIQIIKEKGGNNQEYLQQNSHMLLLDYLKEVHPNFIDTDTETQYRSVIQRQIVKQLAKKHNIKENEDIVIVGHRGNLYQFSNEQNEINYNNNQNMYHNPNNISGVLLDNCDVQAVYI</sequence>
<reference evidence="1 2" key="1">
    <citation type="journal article" date="2015" name="Sci. Rep.">
        <title>Genome of the facultative scuticociliatosis pathogen Pseudocohnilembus persalinus provides insight into its virulence through horizontal gene transfer.</title>
        <authorList>
            <person name="Xiong J."/>
            <person name="Wang G."/>
            <person name="Cheng J."/>
            <person name="Tian M."/>
            <person name="Pan X."/>
            <person name="Warren A."/>
            <person name="Jiang C."/>
            <person name="Yuan D."/>
            <person name="Miao W."/>
        </authorList>
    </citation>
    <scope>NUCLEOTIDE SEQUENCE [LARGE SCALE GENOMIC DNA]</scope>
    <source>
        <strain evidence="1">36N120E</strain>
    </source>
</reference>
<name>A0A0V0QZT9_PSEPJ</name>
<dbReference type="GO" id="GO:0005737">
    <property type="term" value="C:cytoplasm"/>
    <property type="evidence" value="ECO:0007669"/>
    <property type="project" value="TreeGrafter"/>
</dbReference>
<dbReference type="SMART" id="SM00855">
    <property type="entry name" value="PGAM"/>
    <property type="match status" value="1"/>
</dbReference>